<dbReference type="Proteomes" id="UP000222916">
    <property type="component" value="Chromosome"/>
</dbReference>
<dbReference type="AlphaFoldDB" id="T0P5X4"/>
<accession>T0P5X4</accession>
<proteinExistence type="predicted"/>
<evidence type="ECO:0000313" key="2">
    <source>
        <dbReference type="Proteomes" id="UP000222916"/>
    </source>
</evidence>
<dbReference type="EMBL" id="CP022426">
    <property type="protein sequence ID" value="ATP09245.1"/>
    <property type="molecule type" value="Genomic_DNA"/>
</dbReference>
<dbReference type="RefSeq" id="WP_021141125.1">
    <property type="nucleotide sequence ID" value="NZ_ARYZ02000117.1"/>
</dbReference>
<reference evidence="2" key="1">
    <citation type="journal article" date="2018" name="BMC Genomics">
        <title>The complete and fully assembled genome sequence of Aeromonas salmonicida subsp. pectinolytica and its comparative analysis with other Aeromonas species: investigation of the mobilome in environmental and pathogenic strains.</title>
        <authorList>
            <person name="Pfeiffer F."/>
            <person name="Zamora-Lagos M.A."/>
            <person name="Blettinger M."/>
            <person name="Yeroslaviz A."/>
            <person name="Dahl A."/>
            <person name="Gruber S."/>
            <person name="Habermann B.H."/>
        </authorList>
    </citation>
    <scope>NUCLEOTIDE SEQUENCE [LARGE SCALE GENOMIC DNA]</scope>
    <source>
        <strain evidence="2">34mel</strain>
    </source>
</reference>
<dbReference type="OrthoDB" id="9179688at2"/>
<gene>
    <name evidence="1" type="ORF">Asalp_20710</name>
</gene>
<evidence type="ECO:0008006" key="3">
    <source>
        <dbReference type="Google" id="ProtNLM"/>
    </source>
</evidence>
<sequence>MAQEAKKDFVFRRHMSIGEVDAENDSKFLKECFVETGDYDVLEDISTSECIVLGRTGSGKSALLERLEECCEQTIRIEPDELALRHISNSTILTFFESIGVNLDIFYSLLWQHTLAVELIKNKFSIDSPLAKRNFFDKLSELISGNRKKQQALEYIEEWGDKFWLDTETRIKEFTDKLERSLKSSVGNNIPGINFSVEGRAQLSEEQISEVIHYGKQVVNSVQIEKLSKLLNLLAEDIFTDPQRKTYILIDRLDENWVEDELRYKLIRALIETIRKFRKIETVKIVITLRTDLLNRVLEKTRDSGFQREKYNSLFLPISWSKDSLKELMDSRINLLLKYKYTNSEVTFDDVFPNKIDKTSPIDYILDRTLLRPRDAIVFVNECFNGSQGKTQITNTIVYAAEKAYSLSRMESLQYEWFVEHPALDKYMEILSHKSNRFKVSELTKDNLESLILQLMELDKDNADIVVKSAHDYYQAIYPEANTLLIRFTQNLLFVLYKVGAIGIKLDGASPVVWVHDKTQDLTPAKIKNTCVAYIHKMLWRVLAIDKNG</sequence>
<dbReference type="NCBIfam" id="NF047389">
    <property type="entry name" value="ATPase_Sll1717"/>
    <property type="match status" value="1"/>
</dbReference>
<evidence type="ECO:0000313" key="1">
    <source>
        <dbReference type="EMBL" id="ATP09245.1"/>
    </source>
</evidence>
<organism evidence="1 2">
    <name type="scientific">Aeromonas salmonicida subsp. pectinolytica 34mel</name>
    <dbReference type="NCBI Taxonomy" id="1324960"/>
    <lineage>
        <taxon>Bacteria</taxon>
        <taxon>Pseudomonadati</taxon>
        <taxon>Pseudomonadota</taxon>
        <taxon>Gammaproteobacteria</taxon>
        <taxon>Aeromonadales</taxon>
        <taxon>Aeromonadaceae</taxon>
        <taxon>Aeromonas</taxon>
    </lineage>
</organism>
<protein>
    <recommendedName>
        <fullName evidence="3">DNA repair ATPase</fullName>
    </recommendedName>
</protein>
<dbReference type="InterPro" id="IPR059206">
    <property type="entry name" value="Sll1717-like"/>
</dbReference>
<name>T0P5X4_AERSA</name>